<dbReference type="GeneID" id="56039183"/>
<reference evidence="2 3" key="1">
    <citation type="submission" date="2020-06" db="EMBL/GenBank/DDBJ databases">
        <title>NJ-3-1, isolated from saline soil.</title>
        <authorList>
            <person name="Cui H.L."/>
            <person name="Shi X."/>
        </authorList>
    </citation>
    <scope>NUCLEOTIDE SEQUENCE [LARGE SCALE GENOMIC DNA]</scope>
    <source>
        <strain evidence="2 3">NJ-3-1</strain>
    </source>
</reference>
<protein>
    <submittedName>
        <fullName evidence="2">Uncharacterized protein</fullName>
    </submittedName>
</protein>
<feature type="transmembrane region" description="Helical" evidence="1">
    <location>
        <begin position="129"/>
        <end position="152"/>
    </location>
</feature>
<organism evidence="2 3">
    <name type="scientific">Halorarum salinum</name>
    <dbReference type="NCBI Taxonomy" id="2743089"/>
    <lineage>
        <taxon>Archaea</taxon>
        <taxon>Methanobacteriati</taxon>
        <taxon>Methanobacteriota</taxon>
        <taxon>Stenosarchaea group</taxon>
        <taxon>Halobacteria</taxon>
        <taxon>Halobacteriales</taxon>
        <taxon>Haloferacaceae</taxon>
        <taxon>Halorarum</taxon>
    </lineage>
</organism>
<keyword evidence="1" id="KW-0812">Transmembrane</keyword>
<dbReference type="RefSeq" id="WP_179269912.1">
    <property type="nucleotide sequence ID" value="NZ_CP058579.1"/>
</dbReference>
<proteinExistence type="predicted"/>
<feature type="transmembrane region" description="Helical" evidence="1">
    <location>
        <begin position="24"/>
        <end position="43"/>
    </location>
</feature>
<dbReference type="AlphaFoldDB" id="A0A7D5LCT9"/>
<dbReference type="KEGG" id="halu:HUG12_16950"/>
<dbReference type="EMBL" id="CP058579">
    <property type="protein sequence ID" value="QLG63327.1"/>
    <property type="molecule type" value="Genomic_DNA"/>
</dbReference>
<evidence type="ECO:0000256" key="1">
    <source>
        <dbReference type="SAM" id="Phobius"/>
    </source>
</evidence>
<gene>
    <name evidence="2" type="ORF">HUG12_16950</name>
</gene>
<accession>A0A7D5LCT9</accession>
<name>A0A7D5LCT9_9EURY</name>
<evidence type="ECO:0000313" key="2">
    <source>
        <dbReference type="EMBL" id="QLG63327.1"/>
    </source>
</evidence>
<keyword evidence="1" id="KW-1133">Transmembrane helix</keyword>
<keyword evidence="3" id="KW-1185">Reference proteome</keyword>
<evidence type="ECO:0000313" key="3">
    <source>
        <dbReference type="Proteomes" id="UP000509626"/>
    </source>
</evidence>
<dbReference type="Proteomes" id="UP000509626">
    <property type="component" value="Chromosome"/>
</dbReference>
<keyword evidence="1" id="KW-0472">Membrane</keyword>
<sequence length="153" mass="15546">MIPNPVQAIADFINSALAPIPGFARGYVVILGLGAVFWALGAFTEESSDDAIGQIRQGISVSSSGLNRFAEVSAPLVSSGTMVGGKTLASVTGSVGREMWRRGSTLVEVEEAPIKVGPLVEIYGVRIGLIGLLVGLLGFGGLAALAGGIPLVP</sequence>